<dbReference type="InterPro" id="IPR011335">
    <property type="entry name" value="Restrct_endonuc-II-like"/>
</dbReference>
<keyword evidence="2 15" id="KW-0479">Metal-binding</keyword>
<evidence type="ECO:0000256" key="10">
    <source>
        <dbReference type="ARBA" id="ARBA00023125"/>
    </source>
</evidence>
<dbReference type="SUPFAM" id="SSF52540">
    <property type="entry name" value="P-loop containing nucleoside triphosphate hydrolases"/>
    <property type="match status" value="1"/>
</dbReference>
<organism evidence="19 20">
    <name type="scientific">Thermithiobacillus plumbiphilus</name>
    <dbReference type="NCBI Taxonomy" id="1729899"/>
    <lineage>
        <taxon>Bacteria</taxon>
        <taxon>Pseudomonadati</taxon>
        <taxon>Pseudomonadota</taxon>
        <taxon>Acidithiobacillia</taxon>
        <taxon>Acidithiobacillales</taxon>
        <taxon>Thermithiobacillaceae</taxon>
        <taxon>Thermithiobacillus</taxon>
    </lineage>
</organism>
<evidence type="ECO:0000256" key="3">
    <source>
        <dbReference type="ARBA" id="ARBA00022741"/>
    </source>
</evidence>
<evidence type="ECO:0000313" key="20">
    <source>
        <dbReference type="Proteomes" id="UP001446205"/>
    </source>
</evidence>
<dbReference type="Pfam" id="PF13361">
    <property type="entry name" value="UvrD_C"/>
    <property type="match status" value="1"/>
</dbReference>
<dbReference type="Gene3D" id="1.10.486.10">
    <property type="entry name" value="PCRA, domain 4"/>
    <property type="match status" value="1"/>
</dbReference>
<evidence type="ECO:0000256" key="1">
    <source>
        <dbReference type="ARBA" id="ARBA00022722"/>
    </source>
</evidence>
<dbReference type="EC" id="5.6.2.4" evidence="15"/>
<evidence type="ECO:0000256" key="11">
    <source>
        <dbReference type="ARBA" id="ARBA00023204"/>
    </source>
</evidence>
<feature type="active site" description="For nuclease activity" evidence="15">
    <location>
        <position position="1089"/>
    </location>
</feature>
<feature type="region of interest" description="DNA-binding and helicase activity, interacts with RecC" evidence="15">
    <location>
        <begin position="1"/>
        <end position="839"/>
    </location>
</feature>
<dbReference type="EMBL" id="JBBPCO010000002">
    <property type="protein sequence ID" value="MEK8088868.1"/>
    <property type="molecule type" value="Genomic_DNA"/>
</dbReference>
<keyword evidence="7 15" id="KW-0269">Exonuclease</keyword>
<reference evidence="19 20" key="1">
    <citation type="submission" date="2024-04" db="EMBL/GenBank/DDBJ databases">
        <authorList>
            <person name="Abashina T."/>
            <person name="Shaikin A."/>
        </authorList>
    </citation>
    <scope>NUCLEOTIDE SEQUENCE [LARGE SCALE GENOMIC DNA]</scope>
    <source>
        <strain evidence="19 20">AAFK</strain>
    </source>
</reference>
<comment type="catalytic activity">
    <reaction evidence="13 15">
        <text>Couples ATP hydrolysis with the unwinding of duplex DNA by translocating in the 3'-5' direction.</text>
        <dbReference type="EC" id="5.6.2.4"/>
    </reaction>
</comment>
<dbReference type="Gene3D" id="3.40.50.300">
    <property type="entry name" value="P-loop containing nucleotide triphosphate hydrolases"/>
    <property type="match status" value="2"/>
</dbReference>
<comment type="subunit">
    <text evidence="15">Heterotrimer of RecB, RecC and RecD. All subunits contribute to DNA-binding. Interacts with RecA.</text>
</comment>
<keyword evidence="5 15" id="KW-0378">Hydrolase</keyword>
<comment type="caution">
    <text evidence="19">The sequence shown here is derived from an EMBL/GenBank/DDBJ whole genome shotgun (WGS) entry which is preliminary data.</text>
</comment>
<evidence type="ECO:0000313" key="19">
    <source>
        <dbReference type="EMBL" id="MEK8088868.1"/>
    </source>
</evidence>
<evidence type="ECO:0000256" key="5">
    <source>
        <dbReference type="ARBA" id="ARBA00022801"/>
    </source>
</evidence>
<feature type="domain" description="UvrD-like helicase ATP-binding" evidence="17">
    <location>
        <begin position="1"/>
        <end position="447"/>
    </location>
</feature>
<evidence type="ECO:0000256" key="13">
    <source>
        <dbReference type="ARBA" id="ARBA00034617"/>
    </source>
</evidence>
<keyword evidence="11 15" id="KW-0234">DNA repair</keyword>
<evidence type="ECO:0000256" key="4">
    <source>
        <dbReference type="ARBA" id="ARBA00022763"/>
    </source>
</evidence>
<dbReference type="SUPFAM" id="SSF52980">
    <property type="entry name" value="Restriction endonuclease-like"/>
    <property type="match status" value="1"/>
</dbReference>
<keyword evidence="12 15" id="KW-0413">Isomerase</keyword>
<feature type="region of interest" description="Nuclease activity, interacts with RecD and RecA" evidence="15">
    <location>
        <begin position="913"/>
        <end position="1195"/>
    </location>
</feature>
<comment type="domain">
    <text evidence="15">The C-terminal domain has nuclease activity and interacts with RecD. It interacts with RecA, facilitating its loading onto ssDNA.</text>
</comment>
<dbReference type="EC" id="3.1.11.5" evidence="15"/>
<comment type="function">
    <text evidence="15">A helicase/nuclease that prepares dsDNA breaks (DSB) for recombinational DNA repair. Binds to DSBs and unwinds DNA via a highly rapid and processive ATP-dependent bidirectional helicase activity. Unwinds dsDNA until it encounters a Chi (crossover hotspot instigator) sequence from the 3' direction. Cuts ssDNA a few nucleotides 3' to the Chi site. The properties and activities of the enzyme are changed at Chi. The Chi-altered holoenzyme produces a long 3'-ssDNA overhang and facilitates RecA-binding to the ssDNA for homologous DNA recombination and repair. Holoenzyme degrades any linearized DNA that is unable to undergo homologous recombination. In the holoenzyme this subunit contributes ATPase, 3'-5' helicase, exonuclease activity and loads RecA onto ssDNA.</text>
</comment>
<keyword evidence="10 15" id="KW-0238">DNA-binding</keyword>
<dbReference type="InterPro" id="IPR004586">
    <property type="entry name" value="RecB"/>
</dbReference>
<comment type="cofactor">
    <cofactor evidence="15">
        <name>Mg(2+)</name>
        <dbReference type="ChEBI" id="CHEBI:18420"/>
    </cofactor>
    <text evidence="15">Binds 1 Mg(2+) ion per subunit.</text>
</comment>
<evidence type="ECO:0000256" key="16">
    <source>
        <dbReference type="PROSITE-ProRule" id="PRU00560"/>
    </source>
</evidence>
<dbReference type="GO" id="GO:0008854">
    <property type="term" value="F:exodeoxyribonuclease V activity"/>
    <property type="evidence" value="ECO:0007669"/>
    <property type="project" value="UniProtKB-EC"/>
</dbReference>
<dbReference type="RefSeq" id="WP_341369933.1">
    <property type="nucleotide sequence ID" value="NZ_JBBPCO010000002.1"/>
</dbReference>
<evidence type="ECO:0000259" key="18">
    <source>
        <dbReference type="PROSITE" id="PS51217"/>
    </source>
</evidence>
<dbReference type="PROSITE" id="PS51198">
    <property type="entry name" value="UVRD_HELICASE_ATP_BIND"/>
    <property type="match status" value="1"/>
</dbReference>
<dbReference type="NCBIfam" id="TIGR00609">
    <property type="entry name" value="recB"/>
    <property type="match status" value="1"/>
</dbReference>
<feature type="binding site" evidence="16">
    <location>
        <begin position="19"/>
        <end position="26"/>
    </location>
    <ligand>
        <name>ATP</name>
        <dbReference type="ChEBI" id="CHEBI:30616"/>
    </ligand>
</feature>
<dbReference type="PANTHER" id="PTHR11070">
    <property type="entry name" value="UVRD / RECB / PCRA DNA HELICASE FAMILY MEMBER"/>
    <property type="match status" value="1"/>
</dbReference>
<dbReference type="PANTHER" id="PTHR11070:SF23">
    <property type="entry name" value="RECBCD ENZYME SUBUNIT RECB"/>
    <property type="match status" value="1"/>
</dbReference>
<evidence type="ECO:0000259" key="17">
    <source>
        <dbReference type="PROSITE" id="PS51198"/>
    </source>
</evidence>
<dbReference type="CDD" id="cd22352">
    <property type="entry name" value="RecB_C-like"/>
    <property type="match status" value="1"/>
</dbReference>
<comment type="domain">
    <text evidence="15">The N-terminal DNA-binding domain is a ssDNA-dependent ATPase and has ATP-dependent 3'-5' helicase function. This domain interacts with RecC.</text>
</comment>
<evidence type="ECO:0000256" key="14">
    <source>
        <dbReference type="ARBA" id="ARBA00048988"/>
    </source>
</evidence>
<sequence length="1195" mass="133705">MQALDPLAFPLAGTRLIEASAGTGKTYTIAALFLRFLLESGREIDQILVVTFTTAATQELRDRVRGRIREALTAFQAGTSEDTFLSALLEHLPDHELARQRLRNALTRMDEASIFTIHGFCQRTLASNAFESGAAFETELVQDELPYLQAVCEDFWRRRFYPLSAEWIALVQTIWKTPSSLLAAIRPYLRDENLLILPEPGDLDTPLDAYRNQVAVARTAWLDAQENIVSLLVDHGALKSGAGYSRENILAVAEGLQAFFTADDVPLMLPRDFELFTAEKLATALDKRKKLAVAPKHPFFDHCQALLACHGKLRLAFLVKLHAEALSYCREELARRKAQLRILCFDDLLGHLHQALHAEAGAALANRISSQYPVALIDEFQDTDPIQYGIFRRIYQSGEHLTLLMIGDPKQAIYSFRGADIFTYMQARRDVPAESGHYTLDTNWRASTRLIQAINSIFGAARAPFIHDADITFHPVKAGGKADESPLAIDGVPPVPLQCWFVERDAQNAPKGQISRDWAKEHLGQACASEILELLQAGAAGRARIGERPLSARDIAVLVRDRHEARAIQNALRDVRIASVFLSRDSVFDTEEAGELLRVLCAVLEPGREGLLRAALCTSLLGQDAQAMEACRSDDVVWETWLQRFQRYQRLWLERGVMAMCQHLIQEAQVVSRLLACVDGERRLTNLLHLMEVLASMSREQHGMAGLLRWYQTQCSAEGEGQEEWQLRLESDEDLVQIVTIHKSKGLEYPVVFLPFAWTARPGRKEAPLRFHDEAAGRSCLDLGSPDLEHHHALAERERLAEDLRLLYVALTRAKYLCYVSWGRFGGVEHSALGYLLHAPEDSGANPVTTLEQKVCDFSDEQLRAPLDRLADEHPDCIRVCPPPTASVTPWSPPVPEHHTLAARDFTARIDKSWRIGSYTSLIQGLQGQFERPDHDAQDAAGAAPVAAVADVYRFPRGAQAGSFLHFLLEKMDFPTARGPALQALIARGLTRFAFNPEWQPVVESWLDRVLDTPLDPEATLSLRQLDASRCLRELEFHFPVHSLDPASLTALLARQGIACRLSFEAFQGMMKGFVDLVFEHQGTFYLADYKSNHLGDRPEDYTPERLAGVMDAQSYTLQALIYSVALHRYLGQRIVDYDYDRHFGGVFYLFLRGMDPATGAGSGIYFNKPSRALVEMLDAFFAGSRMSTAEVACA</sequence>
<evidence type="ECO:0000256" key="9">
    <source>
        <dbReference type="ARBA" id="ARBA00022842"/>
    </source>
</evidence>
<dbReference type="InterPro" id="IPR011604">
    <property type="entry name" value="PDDEXK-like_dom_sf"/>
</dbReference>
<comment type="catalytic activity">
    <reaction evidence="15">
        <text>Exonucleolytic cleavage (in the presence of ATP) in either 5'- to 3'- or 3'- to 5'-direction to yield 5'-phosphooligonucleotides.</text>
        <dbReference type="EC" id="3.1.11.5"/>
    </reaction>
</comment>
<keyword evidence="3 15" id="KW-0547">Nucleotide-binding</keyword>
<comment type="catalytic activity">
    <reaction evidence="14 15">
        <text>ATP + H2O = ADP + phosphate + H(+)</text>
        <dbReference type="Rhea" id="RHEA:13065"/>
        <dbReference type="ChEBI" id="CHEBI:15377"/>
        <dbReference type="ChEBI" id="CHEBI:15378"/>
        <dbReference type="ChEBI" id="CHEBI:30616"/>
        <dbReference type="ChEBI" id="CHEBI:43474"/>
        <dbReference type="ChEBI" id="CHEBI:456216"/>
        <dbReference type="EC" id="5.6.2.4"/>
    </reaction>
</comment>
<evidence type="ECO:0000256" key="6">
    <source>
        <dbReference type="ARBA" id="ARBA00022806"/>
    </source>
</evidence>
<comment type="similarity">
    <text evidence="15">Belongs to the helicase family. UvrD subfamily.</text>
</comment>
<protein>
    <recommendedName>
        <fullName evidence="15">RecBCD enzyme subunit RecB</fullName>
        <ecNumber evidence="15">3.1.11.5</ecNumber>
        <ecNumber evidence="15">5.6.2.4</ecNumber>
    </recommendedName>
    <alternativeName>
        <fullName evidence="15">DNA 3'-5' helicase subunit RecB</fullName>
    </alternativeName>
    <alternativeName>
        <fullName evidence="15">Exonuclease V subunit RecB</fullName>
        <shortName evidence="15">ExoV subunit RecB</shortName>
    </alternativeName>
    <alternativeName>
        <fullName evidence="15">Helicase/nuclease RecBCD subunit RecB</fullName>
    </alternativeName>
</protein>
<feature type="binding site" evidence="15">
    <location>
        <position position="966"/>
    </location>
    <ligand>
        <name>Mg(2+)</name>
        <dbReference type="ChEBI" id="CHEBI:18420"/>
    </ligand>
</feature>
<comment type="miscellaneous">
    <text evidence="15">In the RecBCD complex, RecB has a slow 3'-5' helicase, an exonuclease activity and loads RecA onto ssDNA, RecD has a fast 5'-3' helicase activity, while RecC stimulates the ATPase and processivity of the RecB helicase and contributes to recognition of the Chi site.</text>
</comment>
<feature type="binding site" evidence="15">
    <location>
        <position position="1089"/>
    </location>
    <ligand>
        <name>Mg(2+)</name>
        <dbReference type="ChEBI" id="CHEBI:18420"/>
    </ligand>
</feature>
<dbReference type="Gene3D" id="3.90.320.10">
    <property type="match status" value="1"/>
</dbReference>
<dbReference type="HAMAP" id="MF_01485">
    <property type="entry name" value="RecB"/>
    <property type="match status" value="1"/>
</dbReference>
<name>A0ABU9D5N4_9PROT</name>
<accession>A0ABU9D5N4</accession>
<evidence type="ECO:0000256" key="8">
    <source>
        <dbReference type="ARBA" id="ARBA00022840"/>
    </source>
</evidence>
<feature type="binding site" evidence="15">
    <location>
        <position position="1076"/>
    </location>
    <ligand>
        <name>Mg(2+)</name>
        <dbReference type="ChEBI" id="CHEBI:18420"/>
    </ligand>
</feature>
<keyword evidence="20" id="KW-1185">Reference proteome</keyword>
<keyword evidence="6 15" id="KW-0347">Helicase</keyword>
<dbReference type="PROSITE" id="PS51217">
    <property type="entry name" value="UVRD_HELICASE_CTER"/>
    <property type="match status" value="1"/>
</dbReference>
<dbReference type="InterPro" id="IPR027417">
    <property type="entry name" value="P-loop_NTPase"/>
</dbReference>
<dbReference type="InterPro" id="IPR014016">
    <property type="entry name" value="UvrD-like_ATP-bd"/>
</dbReference>
<evidence type="ECO:0000256" key="7">
    <source>
        <dbReference type="ARBA" id="ARBA00022839"/>
    </source>
</evidence>
<keyword evidence="1 15" id="KW-0540">Nuclease</keyword>
<evidence type="ECO:0000256" key="12">
    <source>
        <dbReference type="ARBA" id="ARBA00023235"/>
    </source>
</evidence>
<dbReference type="InterPro" id="IPR000212">
    <property type="entry name" value="DNA_helicase_UvrD/REP"/>
</dbReference>
<dbReference type="InterPro" id="IPR014017">
    <property type="entry name" value="DNA_helicase_UvrD-like_C"/>
</dbReference>
<keyword evidence="9 15" id="KW-0460">Magnesium</keyword>
<dbReference type="Pfam" id="PF00580">
    <property type="entry name" value="UvrD-helicase"/>
    <property type="match status" value="1"/>
</dbReference>
<evidence type="ECO:0000256" key="2">
    <source>
        <dbReference type="ARBA" id="ARBA00022723"/>
    </source>
</evidence>
<evidence type="ECO:0000256" key="15">
    <source>
        <dbReference type="HAMAP-Rule" id="MF_01485"/>
    </source>
</evidence>
<keyword evidence="8 15" id="KW-0067">ATP-binding</keyword>
<keyword evidence="4 15" id="KW-0227">DNA damage</keyword>
<gene>
    <name evidence="15 19" type="primary">recB</name>
    <name evidence="19" type="ORF">WOB96_03735</name>
</gene>
<feature type="domain" description="UvrD-like helicase C-terminal" evidence="18">
    <location>
        <begin position="479"/>
        <end position="746"/>
    </location>
</feature>
<proteinExistence type="inferred from homology"/>
<dbReference type="Proteomes" id="UP001446205">
    <property type="component" value="Unassembled WGS sequence"/>
</dbReference>
<dbReference type="Gene3D" id="1.10.3170.10">
    <property type="entry name" value="Recbcd, chain B, domain 2"/>
    <property type="match status" value="1"/>
</dbReference>